<dbReference type="OrthoDB" id="6346184at2759"/>
<evidence type="ECO:0000313" key="1">
    <source>
        <dbReference type="EMBL" id="KAB7501735.1"/>
    </source>
</evidence>
<sequence length="78" mass="8810">MVAYMLDYKNMEKIKSWDNVSDVSSKDIHSEGKPKLILKHMSGSFSSVSKEEFLIDCSSEAKEKSRIEALAALNNKLK</sequence>
<comment type="caution">
    <text evidence="1">The sequence shown here is derived from an EMBL/GenBank/DDBJ whole genome shotgun (WGS) entry which is preliminary data.</text>
</comment>
<protein>
    <submittedName>
        <fullName evidence="1">Uncharacterized protein</fullName>
    </submittedName>
</protein>
<reference evidence="1 2" key="1">
    <citation type="journal article" date="2019" name="PLoS Biol.">
        <title>Sex chromosomes control vertical transmission of feminizing Wolbachia symbionts in an isopod.</title>
        <authorList>
            <person name="Becking T."/>
            <person name="Chebbi M.A."/>
            <person name="Giraud I."/>
            <person name="Moumen B."/>
            <person name="Laverre T."/>
            <person name="Caubet Y."/>
            <person name="Peccoud J."/>
            <person name="Gilbert C."/>
            <person name="Cordaux R."/>
        </authorList>
    </citation>
    <scope>NUCLEOTIDE SEQUENCE [LARGE SCALE GENOMIC DNA]</scope>
    <source>
        <strain evidence="1">ANa2</strain>
        <tissue evidence="1">Whole body excluding digestive tract and cuticle</tissue>
    </source>
</reference>
<dbReference type="AlphaFoldDB" id="A0A5N5T9H9"/>
<keyword evidence="2" id="KW-1185">Reference proteome</keyword>
<feature type="non-terminal residue" evidence="1">
    <location>
        <position position="78"/>
    </location>
</feature>
<dbReference type="EMBL" id="SEYY01009665">
    <property type="protein sequence ID" value="KAB7501735.1"/>
    <property type="molecule type" value="Genomic_DNA"/>
</dbReference>
<accession>A0A5N5T9H9</accession>
<organism evidence="1 2">
    <name type="scientific">Armadillidium nasatum</name>
    <dbReference type="NCBI Taxonomy" id="96803"/>
    <lineage>
        <taxon>Eukaryota</taxon>
        <taxon>Metazoa</taxon>
        <taxon>Ecdysozoa</taxon>
        <taxon>Arthropoda</taxon>
        <taxon>Crustacea</taxon>
        <taxon>Multicrustacea</taxon>
        <taxon>Malacostraca</taxon>
        <taxon>Eumalacostraca</taxon>
        <taxon>Peracarida</taxon>
        <taxon>Isopoda</taxon>
        <taxon>Oniscidea</taxon>
        <taxon>Crinocheta</taxon>
        <taxon>Armadillidiidae</taxon>
        <taxon>Armadillidium</taxon>
    </lineage>
</organism>
<evidence type="ECO:0000313" key="2">
    <source>
        <dbReference type="Proteomes" id="UP000326759"/>
    </source>
</evidence>
<name>A0A5N5T9H9_9CRUS</name>
<proteinExistence type="predicted"/>
<gene>
    <name evidence="1" type="ORF">Anas_04434</name>
</gene>
<dbReference type="Proteomes" id="UP000326759">
    <property type="component" value="Unassembled WGS sequence"/>
</dbReference>